<dbReference type="AlphaFoldDB" id="G7WEG4"/>
<comment type="similarity">
    <text evidence="4">Belongs to the metallo-dependent hydrolases superfamily. Hydantoinase/dihydropyrimidinase family.</text>
</comment>
<dbReference type="Gene3D" id="3.20.20.140">
    <property type="entry name" value="Metal-dependent hydrolases"/>
    <property type="match status" value="1"/>
</dbReference>
<evidence type="ECO:0000256" key="1">
    <source>
        <dbReference type="ARBA" id="ARBA00001947"/>
    </source>
</evidence>
<dbReference type="EMBL" id="CP003108">
    <property type="protein sequence ID" value="AET70777.1"/>
    <property type="molecule type" value="Genomic_DNA"/>
</dbReference>
<keyword evidence="14" id="KW-1185">Reference proteome</keyword>
<organism evidence="13 14">
    <name type="scientific">Desulfosporosinus orientis (strain ATCC 19365 / DSM 765 / NCIMB 8382 / VKM B-1628 / Singapore I)</name>
    <name type="common">Desulfotomaculum orientis</name>
    <dbReference type="NCBI Taxonomy" id="768706"/>
    <lineage>
        <taxon>Bacteria</taxon>
        <taxon>Bacillati</taxon>
        <taxon>Bacillota</taxon>
        <taxon>Clostridia</taxon>
        <taxon>Eubacteriales</taxon>
        <taxon>Desulfitobacteriaceae</taxon>
        <taxon>Desulfosporosinus</taxon>
    </lineage>
</organism>
<dbReference type="InterPro" id="IPR017593">
    <property type="entry name" value="Allantoinase"/>
</dbReference>
<dbReference type="HOGENOM" id="CLU_015572_4_2_9"/>
<sequence length="452" mass="49342">MYNLVIKNGKIVTADRIFEGTICVKDGKIAAIMEAGLPAEAQETIDAQGSFVFPGGIDSHAHLNDPGYCWREDFAHGTAAAGVGGFTTIVDMPLQNEPALTNAEIFDKKEAAVSANAYVDYCFWGGLVDYNLNNLQELDEKGCVAFKSFIGPVSPDYVSLTIGQAKEALEILKKSGARAGFHCEDYSIIKWEEARAQRKETNDWQDFLNSRPVIAELIATQNIIDLARELDAKVHICHVSHPKVAKIIRSAQLEGVDVTAETCGHYLTFTDQDVLKNGSLFKCAPPLREWSAVEEMWEYVNNGTLCCVGSDHSPCELSEKSEEKHGIFGAWGGISGIQNVMQVLFSEGVVKRGYSPTLIARSLSEGPARTFGIYGQKGAIQTGFDADLVILDPQRHWEITPDSLYYKNKISAFVGLKGQGLPVCSIVRGQVIAQDGSLVGQKGFGQLVKKLK</sequence>
<evidence type="ECO:0000256" key="3">
    <source>
        <dbReference type="ARBA" id="ARBA00004968"/>
    </source>
</evidence>
<evidence type="ECO:0000256" key="2">
    <source>
        <dbReference type="ARBA" id="ARBA00002368"/>
    </source>
</evidence>
<protein>
    <recommendedName>
        <fullName evidence="8">allantoinase</fullName>
        <ecNumber evidence="8">3.5.2.5</ecNumber>
    </recommendedName>
</protein>
<dbReference type="KEGG" id="dor:Desor_5401"/>
<dbReference type="InterPro" id="IPR050138">
    <property type="entry name" value="DHOase/Allantoinase_Hydrolase"/>
</dbReference>
<comment type="cofactor">
    <cofactor evidence="1">
        <name>Zn(2+)</name>
        <dbReference type="ChEBI" id="CHEBI:29105"/>
    </cofactor>
</comment>
<dbReference type="InterPro" id="IPR006680">
    <property type="entry name" value="Amidohydro-rel"/>
</dbReference>
<evidence type="ECO:0000259" key="12">
    <source>
        <dbReference type="Pfam" id="PF01979"/>
    </source>
</evidence>
<dbReference type="GO" id="GO:0004038">
    <property type="term" value="F:allantoinase activity"/>
    <property type="evidence" value="ECO:0007669"/>
    <property type="project" value="UniProtKB-EC"/>
</dbReference>
<reference evidence="14" key="1">
    <citation type="submission" date="2011-11" db="EMBL/GenBank/DDBJ databases">
        <title>Complete sequence of Desulfosporosinus orientis DSM 765.</title>
        <authorList>
            <person name="Lucas S."/>
            <person name="Han J."/>
            <person name="Lapidus A."/>
            <person name="Cheng J.-F."/>
            <person name="Goodwin L."/>
            <person name="Pitluck S."/>
            <person name="Peters L."/>
            <person name="Ovchinnikova G."/>
            <person name="Teshima H."/>
            <person name="Detter J.C."/>
            <person name="Han C."/>
            <person name="Tapia R."/>
            <person name="Land M."/>
            <person name="Hauser L."/>
            <person name="Kyrpides N."/>
            <person name="Ivanova N."/>
            <person name="Pagani I."/>
            <person name="Pester M."/>
            <person name="Spring S."/>
            <person name="Ollivier B."/>
            <person name="Rattei T."/>
            <person name="Klenk H.-P."/>
            <person name="Wagner M."/>
            <person name="Loy A."/>
            <person name="Woyke T."/>
        </authorList>
    </citation>
    <scope>NUCLEOTIDE SEQUENCE [LARGE SCALE GENOMIC DNA]</scope>
    <source>
        <strain evidence="14">ATCC 19365 / DSM 765 / NCIMB 8382 / VKM B-1628</strain>
    </source>
</reference>
<dbReference type="PROSITE" id="PS00482">
    <property type="entry name" value="DIHYDROOROTASE_1"/>
    <property type="match status" value="1"/>
</dbReference>
<keyword evidence="9" id="KW-0479">Metal-binding</keyword>
<gene>
    <name evidence="13" type="ordered locus">Desor_5401</name>
</gene>
<dbReference type="SUPFAM" id="SSF51556">
    <property type="entry name" value="Metallo-dependent hydrolases"/>
    <property type="match status" value="1"/>
</dbReference>
<dbReference type="PATRIC" id="fig|768706.3.peg.5502"/>
<comment type="similarity">
    <text evidence="5">Belongs to the metallo-dependent hydrolases superfamily. DHOase family. Class I DHOase subfamily.</text>
</comment>
<dbReference type="Pfam" id="PF01979">
    <property type="entry name" value="Amidohydro_1"/>
    <property type="match status" value="1"/>
</dbReference>
<feature type="domain" description="Amidohydrolase-related" evidence="12">
    <location>
        <begin position="51"/>
        <end position="431"/>
    </location>
</feature>
<comment type="pathway">
    <text evidence="3">Nitrogen metabolism; (S)-allantoin degradation; allantoate from (S)-allantoin: step 1/1.</text>
</comment>
<name>G7WEG4_DESOD</name>
<proteinExistence type="inferred from homology"/>
<dbReference type="PANTHER" id="PTHR43668">
    <property type="entry name" value="ALLANTOINASE"/>
    <property type="match status" value="1"/>
</dbReference>
<dbReference type="RefSeq" id="WP_014187579.1">
    <property type="nucleotide sequence ID" value="NC_016584.1"/>
</dbReference>
<evidence type="ECO:0000256" key="5">
    <source>
        <dbReference type="ARBA" id="ARBA00010286"/>
    </source>
</evidence>
<dbReference type="STRING" id="768706.Desor_5401"/>
<evidence type="ECO:0000256" key="7">
    <source>
        <dbReference type="ARBA" id="ARBA00011881"/>
    </source>
</evidence>
<dbReference type="InterPro" id="IPR011059">
    <property type="entry name" value="Metal-dep_hydrolase_composite"/>
</dbReference>
<dbReference type="GO" id="GO:0006145">
    <property type="term" value="P:purine nucleobase catabolic process"/>
    <property type="evidence" value="ECO:0007669"/>
    <property type="project" value="TreeGrafter"/>
</dbReference>
<evidence type="ECO:0000313" key="13">
    <source>
        <dbReference type="EMBL" id="AET70777.1"/>
    </source>
</evidence>
<dbReference type="GO" id="GO:0050897">
    <property type="term" value="F:cobalt ion binding"/>
    <property type="evidence" value="ECO:0007669"/>
    <property type="project" value="InterPro"/>
</dbReference>
<comment type="subunit">
    <text evidence="7">Homotetramer.</text>
</comment>
<dbReference type="SUPFAM" id="SSF51338">
    <property type="entry name" value="Composite domain of metallo-dependent hydrolases"/>
    <property type="match status" value="1"/>
</dbReference>
<dbReference type="GO" id="GO:0000256">
    <property type="term" value="P:allantoin catabolic process"/>
    <property type="evidence" value="ECO:0007669"/>
    <property type="project" value="InterPro"/>
</dbReference>
<comment type="function">
    <text evidence="2">Catalyzes the reversible cyclization of carbamoyl aspartate to dihydroorotate.</text>
</comment>
<evidence type="ECO:0000256" key="9">
    <source>
        <dbReference type="ARBA" id="ARBA00022723"/>
    </source>
</evidence>
<dbReference type="InterPro" id="IPR032466">
    <property type="entry name" value="Metal_Hydrolase"/>
</dbReference>
<dbReference type="PANTHER" id="PTHR43668:SF2">
    <property type="entry name" value="ALLANTOINASE"/>
    <property type="match status" value="1"/>
</dbReference>
<dbReference type="GO" id="GO:0008270">
    <property type="term" value="F:zinc ion binding"/>
    <property type="evidence" value="ECO:0007669"/>
    <property type="project" value="InterPro"/>
</dbReference>
<dbReference type="FunFam" id="3.20.20.140:FF:000174">
    <property type="entry name" value="Dihydropyrimidinase-related protein 2"/>
    <property type="match status" value="1"/>
</dbReference>
<dbReference type="GO" id="GO:0005737">
    <property type="term" value="C:cytoplasm"/>
    <property type="evidence" value="ECO:0007669"/>
    <property type="project" value="TreeGrafter"/>
</dbReference>
<dbReference type="InterPro" id="IPR002195">
    <property type="entry name" value="Dihydroorotase_CS"/>
</dbReference>
<dbReference type="Proteomes" id="UP000006346">
    <property type="component" value="Chromosome"/>
</dbReference>
<dbReference type="EC" id="3.5.2.5" evidence="8"/>
<evidence type="ECO:0000256" key="8">
    <source>
        <dbReference type="ARBA" id="ARBA00012863"/>
    </source>
</evidence>
<evidence type="ECO:0000313" key="14">
    <source>
        <dbReference type="Proteomes" id="UP000006346"/>
    </source>
</evidence>
<dbReference type="Gene3D" id="2.30.40.10">
    <property type="entry name" value="Urease, subunit C, domain 1"/>
    <property type="match status" value="1"/>
</dbReference>
<dbReference type="OrthoDB" id="9765462at2"/>
<comment type="similarity">
    <text evidence="6">Belongs to the metallo-dependent hydrolases superfamily. Allantoinase family.</text>
</comment>
<reference evidence="13 14" key="2">
    <citation type="journal article" date="2012" name="J. Bacteriol.">
        <title>Complete genome sequences of Desulfosporosinus orientis DSM765T, Desulfosporosinus youngiae DSM17734T, Desulfosporosinus meridiei DSM13257T, and Desulfosporosinus acidiphilus DSM22704T.</title>
        <authorList>
            <person name="Pester M."/>
            <person name="Brambilla E."/>
            <person name="Alazard D."/>
            <person name="Rattei T."/>
            <person name="Weinmaier T."/>
            <person name="Han J."/>
            <person name="Lucas S."/>
            <person name="Lapidus A."/>
            <person name="Cheng J.F."/>
            <person name="Goodwin L."/>
            <person name="Pitluck S."/>
            <person name="Peters L."/>
            <person name="Ovchinnikova G."/>
            <person name="Teshima H."/>
            <person name="Detter J.C."/>
            <person name="Han C.S."/>
            <person name="Tapia R."/>
            <person name="Land M.L."/>
            <person name="Hauser L."/>
            <person name="Kyrpides N.C."/>
            <person name="Ivanova N.N."/>
            <person name="Pagani I."/>
            <person name="Huntmann M."/>
            <person name="Wei C.L."/>
            <person name="Davenport K.W."/>
            <person name="Daligault H."/>
            <person name="Chain P.S."/>
            <person name="Chen A."/>
            <person name="Mavromatis K."/>
            <person name="Markowitz V."/>
            <person name="Szeto E."/>
            <person name="Mikhailova N."/>
            <person name="Pati A."/>
            <person name="Wagner M."/>
            <person name="Woyke T."/>
            <person name="Ollivier B."/>
            <person name="Klenk H.P."/>
            <person name="Spring S."/>
            <person name="Loy A."/>
        </authorList>
    </citation>
    <scope>NUCLEOTIDE SEQUENCE [LARGE SCALE GENOMIC DNA]</scope>
    <source>
        <strain evidence="14">ATCC 19365 / DSM 765 / NCIMB 8382 / VKM B-1628</strain>
    </source>
</reference>
<evidence type="ECO:0000256" key="10">
    <source>
        <dbReference type="ARBA" id="ARBA00022801"/>
    </source>
</evidence>
<evidence type="ECO:0000256" key="6">
    <source>
        <dbReference type="ARBA" id="ARBA00010368"/>
    </source>
</evidence>
<accession>G7WEG4</accession>
<evidence type="ECO:0000256" key="4">
    <source>
        <dbReference type="ARBA" id="ARBA00008829"/>
    </source>
</evidence>
<dbReference type="eggNOG" id="COG0044">
    <property type="taxonomic scope" value="Bacteria"/>
</dbReference>
<evidence type="ECO:0000256" key="11">
    <source>
        <dbReference type="ARBA" id="ARBA00022833"/>
    </source>
</evidence>
<dbReference type="NCBIfam" id="TIGR03178">
    <property type="entry name" value="allantoinase"/>
    <property type="match status" value="1"/>
</dbReference>
<keyword evidence="10" id="KW-0378">Hydrolase</keyword>
<keyword evidence="11" id="KW-0862">Zinc</keyword>